<keyword evidence="4" id="KW-0564">Palmitate</keyword>
<evidence type="ECO:0000256" key="1">
    <source>
        <dbReference type="ARBA" id="ARBA00004459"/>
    </source>
</evidence>
<dbReference type="NCBIfam" id="NF047847">
    <property type="entry name" value="SS_mature_LptM"/>
    <property type="match status" value="1"/>
</dbReference>
<dbReference type="EMBL" id="JARGEQ010000135">
    <property type="protein sequence ID" value="MDF1587478.1"/>
    <property type="molecule type" value="Genomic_DNA"/>
</dbReference>
<comment type="subcellular location">
    <subcellularLocation>
        <location evidence="1">Cell outer membrane</location>
        <topology evidence="1">Lipid-anchor</topology>
    </subcellularLocation>
</comment>
<dbReference type="RefSeq" id="WP_327789903.1">
    <property type="nucleotide sequence ID" value="NZ_JARGEQ010000135.1"/>
</dbReference>
<keyword evidence="3" id="KW-0472">Membrane</keyword>
<evidence type="ECO:0000313" key="8">
    <source>
        <dbReference type="EMBL" id="MDF1587478.1"/>
    </source>
</evidence>
<evidence type="ECO:0000256" key="2">
    <source>
        <dbReference type="ARBA" id="ARBA00022729"/>
    </source>
</evidence>
<keyword evidence="9" id="KW-1185">Reference proteome</keyword>
<proteinExistence type="predicted"/>
<evidence type="ECO:0000256" key="4">
    <source>
        <dbReference type="ARBA" id="ARBA00023139"/>
    </source>
</evidence>
<protein>
    <submittedName>
        <fullName evidence="8">Lipoprotein</fullName>
    </submittedName>
</protein>
<dbReference type="Proteomes" id="UP001301140">
    <property type="component" value="Unassembled WGS sequence"/>
</dbReference>
<feature type="region of interest" description="Disordered" evidence="7">
    <location>
        <begin position="31"/>
        <end position="53"/>
    </location>
</feature>
<keyword evidence="6 8" id="KW-0449">Lipoprotein</keyword>
<evidence type="ECO:0000313" key="9">
    <source>
        <dbReference type="Proteomes" id="UP001301140"/>
    </source>
</evidence>
<comment type="caution">
    <text evidence="8">The sequence shown here is derived from an EMBL/GenBank/DDBJ whole genome shotgun (WGS) entry which is preliminary data.</text>
</comment>
<dbReference type="PROSITE" id="PS51257">
    <property type="entry name" value="PROKAR_LIPOPROTEIN"/>
    <property type="match status" value="1"/>
</dbReference>
<evidence type="ECO:0000256" key="5">
    <source>
        <dbReference type="ARBA" id="ARBA00023237"/>
    </source>
</evidence>
<evidence type="ECO:0000256" key="7">
    <source>
        <dbReference type="SAM" id="MobiDB-lite"/>
    </source>
</evidence>
<evidence type="ECO:0000256" key="3">
    <source>
        <dbReference type="ARBA" id="ARBA00023136"/>
    </source>
</evidence>
<evidence type="ECO:0000256" key="6">
    <source>
        <dbReference type="ARBA" id="ARBA00023288"/>
    </source>
</evidence>
<sequence>MPEPRRPMRRRALLGAVMLAPLLAACGRKGNLELPEGSERPAPAAKPGKESAS</sequence>
<name>A0AAP3XSZ7_9PROT</name>
<reference evidence="8 9" key="1">
    <citation type="submission" date="2023-03" db="EMBL/GenBank/DDBJ databases">
        <title>YIM 152171 draft genome.</title>
        <authorList>
            <person name="Yang Z."/>
        </authorList>
    </citation>
    <scope>NUCLEOTIDE SEQUENCE [LARGE SCALE GENOMIC DNA]</scope>
    <source>
        <strain evidence="8 9">YIM 152171</strain>
    </source>
</reference>
<dbReference type="InterPro" id="IPR032831">
    <property type="entry name" value="LptM_cons"/>
</dbReference>
<keyword evidence="5" id="KW-0998">Cell outer membrane</keyword>
<keyword evidence="2" id="KW-0732">Signal</keyword>
<dbReference type="AlphaFoldDB" id="A0AAP3XSZ7"/>
<accession>A0AAP3XSZ7</accession>
<organism evidence="8 9">
    <name type="scientific">Marinimicrococcus flavescens</name>
    <dbReference type="NCBI Taxonomy" id="3031815"/>
    <lineage>
        <taxon>Bacteria</taxon>
        <taxon>Pseudomonadati</taxon>
        <taxon>Pseudomonadota</taxon>
        <taxon>Alphaproteobacteria</taxon>
        <taxon>Geminicoccales</taxon>
        <taxon>Geminicoccaceae</taxon>
        <taxon>Marinimicrococcus</taxon>
    </lineage>
</organism>
<gene>
    <name evidence="8" type="ORF">PZ740_13905</name>
</gene>